<dbReference type="Proteomes" id="UP000199054">
    <property type="component" value="Unassembled WGS sequence"/>
</dbReference>
<sequence length="393" mass="42384">MALPGRSAGTAATRADWFWCDFLPGWLARARDHRHGGFFDALDHAGQPDPAAPKTVLAQARLLFTFAHLARLSGDPAHHAAALAARDFLPHLRKAPGLYRRAVACDGSPTGDPQDETACSYDQSFVILALTTCAAADPTALAEAEACWQALMAHLTDPATGLLHEDDASTRAAPAQNPHMHLYEAALQAFEMTGARHWLDRAAQVRALALHHFLDPDTGTIAEFLTPDLRPLPGDAGLRREVGHQCEWAWLLWREADLGGDASVRAIGDRLAGFAQEHGFAPAGPLKGAAYDAVSASGAVMERRFLLWPQTEALKAHAARHLAGIPGADTDARDLLDLIFARWFDGHPVFVNQLDATGAAIWPEALSRLLYHIVLALTEGARAGLWPGPNPNR</sequence>
<dbReference type="GO" id="GO:0005975">
    <property type="term" value="P:carbohydrate metabolic process"/>
    <property type="evidence" value="ECO:0007669"/>
    <property type="project" value="InterPro"/>
</dbReference>
<dbReference type="STRING" id="34002.SAMN04489859_101743"/>
<evidence type="ECO:0000256" key="2">
    <source>
        <dbReference type="ARBA" id="ARBA00023235"/>
    </source>
</evidence>
<dbReference type="Pfam" id="PF07221">
    <property type="entry name" value="GlcNAc_2-epim"/>
    <property type="match status" value="1"/>
</dbReference>
<protein>
    <submittedName>
        <fullName evidence="3">Mannose or cellobiose epimerase, N-acyl-D-glucosamine 2-epimerase family</fullName>
    </submittedName>
</protein>
<comment type="similarity">
    <text evidence="1">Belongs to the N-acylglucosamine 2-epimerase family.</text>
</comment>
<dbReference type="PANTHER" id="PTHR15108">
    <property type="entry name" value="N-ACYLGLUCOSAMINE-2-EPIMERASE"/>
    <property type="match status" value="1"/>
</dbReference>
<dbReference type="EMBL" id="FODE01000017">
    <property type="protein sequence ID" value="SEN80104.1"/>
    <property type="molecule type" value="Genomic_DNA"/>
</dbReference>
<dbReference type="InterPro" id="IPR012341">
    <property type="entry name" value="6hp_glycosidase-like_sf"/>
</dbReference>
<gene>
    <name evidence="3" type="ORF">SAMN04489859_101743</name>
</gene>
<keyword evidence="4" id="KW-1185">Reference proteome</keyword>
<keyword evidence="2" id="KW-0413">Isomerase</keyword>
<name>A0A1H8JH33_9RHOB</name>
<dbReference type="InterPro" id="IPR010819">
    <property type="entry name" value="AGE/CE"/>
</dbReference>
<reference evidence="3 4" key="1">
    <citation type="submission" date="2016-10" db="EMBL/GenBank/DDBJ databases">
        <authorList>
            <person name="de Groot N.N."/>
        </authorList>
    </citation>
    <scope>NUCLEOTIDE SEQUENCE [LARGE SCALE GENOMIC DNA]</scope>
    <source>
        <strain evidence="3 4">DSM 8512</strain>
    </source>
</reference>
<dbReference type="AlphaFoldDB" id="A0A1H8JH33"/>
<evidence type="ECO:0000256" key="1">
    <source>
        <dbReference type="ARBA" id="ARBA00008558"/>
    </source>
</evidence>
<evidence type="ECO:0000313" key="4">
    <source>
        <dbReference type="Proteomes" id="UP000199054"/>
    </source>
</evidence>
<dbReference type="RefSeq" id="WP_090612944.1">
    <property type="nucleotide sequence ID" value="NZ_CP067124.1"/>
</dbReference>
<dbReference type="InterPro" id="IPR008928">
    <property type="entry name" value="6-hairpin_glycosidase_sf"/>
</dbReference>
<proteinExistence type="inferred from homology"/>
<evidence type="ECO:0000313" key="3">
    <source>
        <dbReference type="EMBL" id="SEN80104.1"/>
    </source>
</evidence>
<organism evidence="3 4">
    <name type="scientific">Paracoccus alcaliphilus</name>
    <dbReference type="NCBI Taxonomy" id="34002"/>
    <lineage>
        <taxon>Bacteria</taxon>
        <taxon>Pseudomonadati</taxon>
        <taxon>Pseudomonadota</taxon>
        <taxon>Alphaproteobacteria</taxon>
        <taxon>Rhodobacterales</taxon>
        <taxon>Paracoccaceae</taxon>
        <taxon>Paracoccus</taxon>
    </lineage>
</organism>
<dbReference type="Gene3D" id="1.50.10.10">
    <property type="match status" value="1"/>
</dbReference>
<accession>A0A1H8JH33</accession>
<dbReference type="SUPFAM" id="SSF48208">
    <property type="entry name" value="Six-hairpin glycosidases"/>
    <property type="match status" value="1"/>
</dbReference>
<dbReference type="GO" id="GO:0016853">
    <property type="term" value="F:isomerase activity"/>
    <property type="evidence" value="ECO:0007669"/>
    <property type="project" value="UniProtKB-KW"/>
</dbReference>
<dbReference type="OrthoDB" id="9806359at2"/>